<reference evidence="2" key="1">
    <citation type="submission" date="2022-12" db="EMBL/GenBank/DDBJ databases">
        <authorList>
            <person name="Alioto T."/>
            <person name="Alioto T."/>
            <person name="Gomez Garrido J."/>
        </authorList>
    </citation>
    <scope>NUCLEOTIDE SEQUENCE</scope>
</reference>
<proteinExistence type="predicted"/>
<name>A0AA35JMN4_9SAUR</name>
<gene>
    <name evidence="2" type="ORF">PODLI_1B029975</name>
</gene>
<dbReference type="Proteomes" id="UP001178461">
    <property type="component" value="Chromosome 1"/>
</dbReference>
<evidence type="ECO:0000313" key="2">
    <source>
        <dbReference type="EMBL" id="CAI5762376.1"/>
    </source>
</evidence>
<accession>A0AA35JMN4</accession>
<feature type="region of interest" description="Disordered" evidence="1">
    <location>
        <begin position="46"/>
        <end position="146"/>
    </location>
</feature>
<feature type="compositionally biased region" description="Basic and acidic residues" evidence="1">
    <location>
        <begin position="128"/>
        <end position="142"/>
    </location>
</feature>
<evidence type="ECO:0000313" key="3">
    <source>
        <dbReference type="Proteomes" id="UP001178461"/>
    </source>
</evidence>
<feature type="region of interest" description="Disordered" evidence="1">
    <location>
        <begin position="1"/>
        <end position="29"/>
    </location>
</feature>
<organism evidence="2 3">
    <name type="scientific">Podarcis lilfordi</name>
    <name type="common">Lilford's wall lizard</name>
    <dbReference type="NCBI Taxonomy" id="74358"/>
    <lineage>
        <taxon>Eukaryota</taxon>
        <taxon>Metazoa</taxon>
        <taxon>Chordata</taxon>
        <taxon>Craniata</taxon>
        <taxon>Vertebrata</taxon>
        <taxon>Euteleostomi</taxon>
        <taxon>Lepidosauria</taxon>
        <taxon>Squamata</taxon>
        <taxon>Bifurcata</taxon>
        <taxon>Unidentata</taxon>
        <taxon>Episquamata</taxon>
        <taxon>Laterata</taxon>
        <taxon>Lacertibaenia</taxon>
        <taxon>Lacertidae</taxon>
        <taxon>Podarcis</taxon>
    </lineage>
</organism>
<sequence length="156" mass="17222">MAAQPGSSPAPPAAAKRRIGNLGSWDPCSQPRLRLLQQEKHFSQLGHFPCSRESAIARPIPPTPPQQRRRTSLPPPHPTARSPPRNKQQQRRRLQLQALPQLSGSNASVQPARRRLSSLDFGMLRGGNSRERLKQEKDRERGGGASPILLCVLARG</sequence>
<keyword evidence="3" id="KW-1185">Reference proteome</keyword>
<dbReference type="AlphaFoldDB" id="A0AA35JMN4"/>
<protein>
    <submittedName>
        <fullName evidence="2">Uncharacterized protein</fullName>
    </submittedName>
</protein>
<evidence type="ECO:0000256" key="1">
    <source>
        <dbReference type="SAM" id="MobiDB-lite"/>
    </source>
</evidence>
<dbReference type="EMBL" id="OX395126">
    <property type="protein sequence ID" value="CAI5762376.1"/>
    <property type="molecule type" value="Genomic_DNA"/>
</dbReference>